<reference evidence="3 4" key="1">
    <citation type="submission" date="2022-05" db="EMBL/GenBank/DDBJ databases">
        <authorList>
            <consortium name="Genoscope - CEA"/>
            <person name="William W."/>
        </authorList>
    </citation>
    <scope>NUCLEOTIDE SEQUENCE [LARGE SCALE GENOMIC DNA]</scope>
</reference>
<protein>
    <recommendedName>
        <fullName evidence="2">DUF4708 domain-containing protein</fullName>
    </recommendedName>
</protein>
<dbReference type="AlphaFoldDB" id="A0AAU9W074"/>
<dbReference type="EMBL" id="CALNXJ010000006">
    <property type="protein sequence ID" value="CAH3042422.1"/>
    <property type="molecule type" value="Genomic_DNA"/>
</dbReference>
<gene>
    <name evidence="3" type="ORF">PMEA_00028814</name>
</gene>
<dbReference type="Pfam" id="PF15813">
    <property type="entry name" value="DUF4708"/>
    <property type="match status" value="1"/>
</dbReference>
<feature type="region of interest" description="Disordered" evidence="1">
    <location>
        <begin position="426"/>
        <end position="452"/>
    </location>
</feature>
<feature type="compositionally biased region" description="Basic and acidic residues" evidence="1">
    <location>
        <begin position="443"/>
        <end position="452"/>
    </location>
</feature>
<evidence type="ECO:0000313" key="4">
    <source>
        <dbReference type="Proteomes" id="UP001159428"/>
    </source>
</evidence>
<organism evidence="3 4">
    <name type="scientific">Pocillopora meandrina</name>
    <dbReference type="NCBI Taxonomy" id="46732"/>
    <lineage>
        <taxon>Eukaryota</taxon>
        <taxon>Metazoa</taxon>
        <taxon>Cnidaria</taxon>
        <taxon>Anthozoa</taxon>
        <taxon>Hexacorallia</taxon>
        <taxon>Scleractinia</taxon>
        <taxon>Astrocoeniina</taxon>
        <taxon>Pocilloporidae</taxon>
        <taxon>Pocillopora</taxon>
    </lineage>
</organism>
<dbReference type="Proteomes" id="UP001159428">
    <property type="component" value="Unassembled WGS sequence"/>
</dbReference>
<evidence type="ECO:0000256" key="1">
    <source>
        <dbReference type="SAM" id="MobiDB-lite"/>
    </source>
</evidence>
<keyword evidence="4" id="KW-1185">Reference proteome</keyword>
<dbReference type="PANTHER" id="PTHR28495">
    <property type="entry name" value="HYPOTHETICAL PROTEIN LOC100359752"/>
    <property type="match status" value="1"/>
</dbReference>
<dbReference type="PANTHER" id="PTHR28495:SF1">
    <property type="entry name" value="GENE, 17266-RELATED"/>
    <property type="match status" value="1"/>
</dbReference>
<evidence type="ECO:0000259" key="2">
    <source>
        <dbReference type="Pfam" id="PF15813"/>
    </source>
</evidence>
<feature type="domain" description="DUF4708" evidence="2">
    <location>
        <begin position="6"/>
        <end position="269"/>
    </location>
</feature>
<dbReference type="InterPro" id="IPR031643">
    <property type="entry name" value="DUF4708"/>
</dbReference>
<name>A0AAU9W074_9CNID</name>
<evidence type="ECO:0000313" key="3">
    <source>
        <dbReference type="EMBL" id="CAH3042422.1"/>
    </source>
</evidence>
<sequence>MRDREALFLGSLPSFDELMAVKAIIQSRNDDEISTIQPLCCRELIFTEPKVLVSPLMEERNQLFLITAKPMSKSPQFQELLQRLSIKITEPVTLTRTVFQFCFSFTMRQKLAPLWNKAGEFLVQGRDFMLENSKLNAISLEVTITDKIFIGLQPFSLKLTPCKPEHFTASVKALEEFHSNKESHISDISISDDLCFVLPSLKKGRIVSITHQIPDECPFTSYEELRKHWKLMYGYRLPPEENIFYNVQFYYIKDKIFTYPASCIRSSQVLVSPRCDHQLIFNSFLRDLSMRMQTVCGAPLTFTSSPLYPTSSLKHASNPNHLNLTKKTPPQFNQCKPFTVRGTKTPEDTQKQVVTSSLSRLISSQPTSHSPVVQPISHLSSPYVPCFTSSSSVSSISNDSDLITASSNSASQFTGTRIIPMFSRKRVPSHEEEQRTGYKKGHKTDLKGGSEPRAKTAFSGFLSIYHAAPTHKSPLSNSSNSLLAFHQAEMRKTVRNESGNKSTHSSRTLLENRNVHAEGRRGINDGASEDIGRSVSSPMCVKEDSPTTVFNGASFSRRDISSGHSLSLSSPVSRFLPQARPELIITQAPKRRNIAASPTDNTNCRSFEDTAYSGNEICLSSSSNPANRSSLSVAENGRPGTSPCLLMNEPRSTPVRVHSFIFFPFQINGLPNEGTPSKGPKSKPKLQENVDVRELAIKQQLHKVNMATLIDWLKKRGVPVKSKDKKEELANKVKEYISMVAHES</sequence>
<accession>A0AAU9W074</accession>
<feature type="region of interest" description="Disordered" evidence="1">
    <location>
        <begin position="520"/>
        <end position="543"/>
    </location>
</feature>
<comment type="caution">
    <text evidence="3">The sequence shown here is derived from an EMBL/GenBank/DDBJ whole genome shotgun (WGS) entry which is preliminary data.</text>
</comment>
<proteinExistence type="predicted"/>